<evidence type="ECO:0000256" key="4">
    <source>
        <dbReference type="ARBA" id="ARBA00022989"/>
    </source>
</evidence>
<feature type="region of interest" description="Disordered" evidence="7">
    <location>
        <begin position="40"/>
        <end position="60"/>
    </location>
</feature>
<dbReference type="Pfam" id="PF02104">
    <property type="entry name" value="SURF1"/>
    <property type="match status" value="1"/>
</dbReference>
<name>A0A914QCA2_9BILA</name>
<evidence type="ECO:0000256" key="2">
    <source>
        <dbReference type="ARBA" id="ARBA00007165"/>
    </source>
</evidence>
<dbReference type="WBParaSite" id="PDA_v2.g26933.t1">
    <property type="protein sequence ID" value="PDA_v2.g26933.t1"/>
    <property type="gene ID" value="PDA_v2.g26933"/>
</dbReference>
<comment type="function">
    <text evidence="6">Probably involved in the biogenesis of the COX complex.</text>
</comment>
<dbReference type="PANTHER" id="PTHR23427">
    <property type="entry name" value="SURFEIT LOCUS PROTEIN"/>
    <property type="match status" value="1"/>
</dbReference>
<feature type="transmembrane region" description="Helical" evidence="6">
    <location>
        <begin position="69"/>
        <end position="87"/>
    </location>
</feature>
<evidence type="ECO:0000313" key="9">
    <source>
        <dbReference type="WBParaSite" id="PDA_v2.g26933.t1"/>
    </source>
</evidence>
<proteinExistence type="inferred from homology"/>
<evidence type="ECO:0000256" key="3">
    <source>
        <dbReference type="ARBA" id="ARBA00022692"/>
    </source>
</evidence>
<dbReference type="InterPro" id="IPR045214">
    <property type="entry name" value="Surf1/Surf4"/>
</dbReference>
<sequence>MNTIFNRYLLKTPPTCSKICRYSSKSSIYDSKITSRDKYGPNVIKLNDHSGKDSGGRGNKKKKFDASSLLLLIVPGTAFALGCWQFQRLQWKLALIKELEQKTTKEAIEFPIHDIQNLEKYEYQKVKLRGEFLPSKEFIVAPRGRFDKGYKQKKAGLAGDAESSSHGGHVITPFKIENTNHIVMVNRGWLSQSQLHAVPPPPPSKVVIEAVIRKSENRPQFVGENIPERNVWFYKNFEEMANHCDALPVYLEATFESSQRHGPIGGQTNISVRNEHLNYLLTWYSLSAITTAMWYFKFCR</sequence>
<dbReference type="Proteomes" id="UP000887578">
    <property type="component" value="Unplaced"/>
</dbReference>
<keyword evidence="4 6" id="KW-1133">Transmembrane helix</keyword>
<protein>
    <recommendedName>
        <fullName evidence="6">SURF1-like protein</fullName>
    </recommendedName>
</protein>
<dbReference type="InterPro" id="IPR002994">
    <property type="entry name" value="Surf1/Shy1"/>
</dbReference>
<accession>A0A914QCA2</accession>
<evidence type="ECO:0000256" key="5">
    <source>
        <dbReference type="ARBA" id="ARBA00023136"/>
    </source>
</evidence>
<dbReference type="GO" id="GO:0005743">
    <property type="term" value="C:mitochondrial inner membrane"/>
    <property type="evidence" value="ECO:0007669"/>
    <property type="project" value="UniProtKB-SubCell"/>
</dbReference>
<feature type="compositionally biased region" description="Basic and acidic residues" evidence="7">
    <location>
        <begin position="46"/>
        <end position="55"/>
    </location>
</feature>
<comment type="subcellular location">
    <subcellularLocation>
        <location evidence="1">Membrane</location>
    </subcellularLocation>
    <subcellularLocation>
        <location evidence="6">Mitochondrion inner membrane</location>
        <topology evidence="6">Multi-pass membrane protein</topology>
    </subcellularLocation>
</comment>
<evidence type="ECO:0000256" key="6">
    <source>
        <dbReference type="RuleBase" id="RU363076"/>
    </source>
</evidence>
<reference evidence="9" key="1">
    <citation type="submission" date="2022-11" db="UniProtKB">
        <authorList>
            <consortium name="WormBaseParasite"/>
        </authorList>
    </citation>
    <scope>IDENTIFICATION</scope>
</reference>
<organism evidence="8 9">
    <name type="scientific">Panagrolaimus davidi</name>
    <dbReference type="NCBI Taxonomy" id="227884"/>
    <lineage>
        <taxon>Eukaryota</taxon>
        <taxon>Metazoa</taxon>
        <taxon>Ecdysozoa</taxon>
        <taxon>Nematoda</taxon>
        <taxon>Chromadorea</taxon>
        <taxon>Rhabditida</taxon>
        <taxon>Tylenchina</taxon>
        <taxon>Panagrolaimomorpha</taxon>
        <taxon>Panagrolaimoidea</taxon>
        <taxon>Panagrolaimidae</taxon>
        <taxon>Panagrolaimus</taxon>
    </lineage>
</organism>
<evidence type="ECO:0000313" key="8">
    <source>
        <dbReference type="Proteomes" id="UP000887578"/>
    </source>
</evidence>
<keyword evidence="8" id="KW-1185">Reference proteome</keyword>
<dbReference type="AlphaFoldDB" id="A0A914QCA2"/>
<dbReference type="CDD" id="cd06662">
    <property type="entry name" value="SURF1"/>
    <property type="match status" value="1"/>
</dbReference>
<keyword evidence="5 6" id="KW-0472">Membrane</keyword>
<dbReference type="PROSITE" id="PS50895">
    <property type="entry name" value="SURF1"/>
    <property type="match status" value="1"/>
</dbReference>
<comment type="similarity">
    <text evidence="2 6">Belongs to the SURF1 family.</text>
</comment>
<evidence type="ECO:0000256" key="7">
    <source>
        <dbReference type="SAM" id="MobiDB-lite"/>
    </source>
</evidence>
<keyword evidence="6" id="KW-0999">Mitochondrion inner membrane</keyword>
<dbReference type="GO" id="GO:0033617">
    <property type="term" value="P:mitochondrial respiratory chain complex IV assembly"/>
    <property type="evidence" value="ECO:0007669"/>
    <property type="project" value="TreeGrafter"/>
</dbReference>
<evidence type="ECO:0000256" key="1">
    <source>
        <dbReference type="ARBA" id="ARBA00004370"/>
    </source>
</evidence>
<comment type="caution">
    <text evidence="6">Lacks conserved residue(s) required for the propagation of feature annotation.</text>
</comment>
<keyword evidence="6" id="KW-0496">Mitochondrion</keyword>
<dbReference type="PANTHER" id="PTHR23427:SF2">
    <property type="entry name" value="SURFEIT LOCUS PROTEIN 1"/>
    <property type="match status" value="1"/>
</dbReference>
<keyword evidence="3 6" id="KW-0812">Transmembrane</keyword>